<dbReference type="RefSeq" id="WP_379085745.1">
    <property type="nucleotide sequence ID" value="NZ_JBHTJO010000001.1"/>
</dbReference>
<protein>
    <submittedName>
        <fullName evidence="2">Uncharacterized protein</fullName>
    </submittedName>
</protein>
<feature type="region of interest" description="Disordered" evidence="1">
    <location>
        <begin position="90"/>
        <end position="109"/>
    </location>
</feature>
<name>A0ABW3J7Q9_9HYPH</name>
<organism evidence="2 3">
    <name type="scientific">Methyloligella solikamskensis</name>
    <dbReference type="NCBI Taxonomy" id="1177756"/>
    <lineage>
        <taxon>Bacteria</taxon>
        <taxon>Pseudomonadati</taxon>
        <taxon>Pseudomonadota</taxon>
        <taxon>Alphaproteobacteria</taxon>
        <taxon>Hyphomicrobiales</taxon>
        <taxon>Hyphomicrobiaceae</taxon>
        <taxon>Methyloligella</taxon>
    </lineage>
</organism>
<comment type="caution">
    <text evidence="2">The sequence shown here is derived from an EMBL/GenBank/DDBJ whole genome shotgun (WGS) entry which is preliminary data.</text>
</comment>
<gene>
    <name evidence="2" type="ORF">ACFQ2F_03465</name>
</gene>
<reference evidence="3" key="1">
    <citation type="journal article" date="2019" name="Int. J. Syst. Evol. Microbiol.">
        <title>The Global Catalogue of Microorganisms (GCM) 10K type strain sequencing project: providing services to taxonomists for standard genome sequencing and annotation.</title>
        <authorList>
            <consortium name="The Broad Institute Genomics Platform"/>
            <consortium name="The Broad Institute Genome Sequencing Center for Infectious Disease"/>
            <person name="Wu L."/>
            <person name="Ma J."/>
        </authorList>
    </citation>
    <scope>NUCLEOTIDE SEQUENCE [LARGE SCALE GENOMIC DNA]</scope>
    <source>
        <strain evidence="3">CCUG 61697</strain>
    </source>
</reference>
<dbReference type="EMBL" id="JBHTJO010000001">
    <property type="protein sequence ID" value="MFD0986155.1"/>
    <property type="molecule type" value="Genomic_DNA"/>
</dbReference>
<accession>A0ABW3J7Q9</accession>
<feature type="compositionally biased region" description="Basic residues" evidence="1">
    <location>
        <begin position="96"/>
        <end position="109"/>
    </location>
</feature>
<dbReference type="Proteomes" id="UP001597102">
    <property type="component" value="Unassembled WGS sequence"/>
</dbReference>
<evidence type="ECO:0000313" key="3">
    <source>
        <dbReference type="Proteomes" id="UP001597102"/>
    </source>
</evidence>
<proteinExistence type="predicted"/>
<keyword evidence="3" id="KW-1185">Reference proteome</keyword>
<evidence type="ECO:0000313" key="2">
    <source>
        <dbReference type="EMBL" id="MFD0986155.1"/>
    </source>
</evidence>
<evidence type="ECO:0000256" key="1">
    <source>
        <dbReference type="SAM" id="MobiDB-lite"/>
    </source>
</evidence>
<sequence length="109" mass="12472">MTLSNENGEQRVYISRFASVVTYFTSDEEGGGVVLHVEPGHLAFASEFDRNAELVRMAVIADVAGRLDIDPRQLLAMRFEQIKELADPPLPEHYRYARRSQNRANTHRR</sequence>